<evidence type="ECO:0000313" key="1">
    <source>
        <dbReference type="EMBL" id="MBA0761806.1"/>
    </source>
</evidence>
<gene>
    <name evidence="1" type="ORF">Gotri_024397</name>
</gene>
<organism evidence="1 2">
    <name type="scientific">Gossypium trilobum</name>
    <dbReference type="NCBI Taxonomy" id="34281"/>
    <lineage>
        <taxon>Eukaryota</taxon>
        <taxon>Viridiplantae</taxon>
        <taxon>Streptophyta</taxon>
        <taxon>Embryophyta</taxon>
        <taxon>Tracheophyta</taxon>
        <taxon>Spermatophyta</taxon>
        <taxon>Magnoliopsida</taxon>
        <taxon>eudicotyledons</taxon>
        <taxon>Gunneridae</taxon>
        <taxon>Pentapetalae</taxon>
        <taxon>rosids</taxon>
        <taxon>malvids</taxon>
        <taxon>Malvales</taxon>
        <taxon>Malvaceae</taxon>
        <taxon>Malvoideae</taxon>
        <taxon>Gossypium</taxon>
    </lineage>
</organism>
<protein>
    <submittedName>
        <fullName evidence="1">Uncharacterized protein</fullName>
    </submittedName>
</protein>
<proteinExistence type="predicted"/>
<dbReference type="EMBL" id="JABEZW010000003">
    <property type="protein sequence ID" value="MBA0761806.1"/>
    <property type="molecule type" value="Genomic_DNA"/>
</dbReference>
<reference evidence="1 2" key="1">
    <citation type="journal article" date="2019" name="Genome Biol. Evol.">
        <title>Insights into the evolution of the New World diploid cottons (Gossypium, subgenus Houzingenia) based on genome sequencing.</title>
        <authorList>
            <person name="Grover C.E."/>
            <person name="Arick M.A. 2nd"/>
            <person name="Thrash A."/>
            <person name="Conover J.L."/>
            <person name="Sanders W.S."/>
            <person name="Peterson D.G."/>
            <person name="Frelichowski J.E."/>
            <person name="Scheffler J.A."/>
            <person name="Scheffler B.E."/>
            <person name="Wendel J.F."/>
        </authorList>
    </citation>
    <scope>NUCLEOTIDE SEQUENCE [LARGE SCALE GENOMIC DNA]</scope>
    <source>
        <strain evidence="1">8</strain>
        <tissue evidence="1">Leaf</tissue>
    </source>
</reference>
<keyword evidence="2" id="KW-1185">Reference proteome</keyword>
<comment type="caution">
    <text evidence="1">The sequence shown here is derived from an EMBL/GenBank/DDBJ whole genome shotgun (WGS) entry which is preliminary data.</text>
</comment>
<name>A0A7J9DM40_9ROSI</name>
<evidence type="ECO:0000313" key="2">
    <source>
        <dbReference type="Proteomes" id="UP000593568"/>
    </source>
</evidence>
<accession>A0A7J9DM40</accession>
<dbReference type="AlphaFoldDB" id="A0A7J9DM40"/>
<dbReference type="Proteomes" id="UP000593568">
    <property type="component" value="Unassembled WGS sequence"/>
</dbReference>
<sequence length="39" mass="4662">MTYGFQGLEMGKFRFKILMLDLQRLLILLMMRTTPGKRI</sequence>